<feature type="non-terminal residue" evidence="2">
    <location>
        <position position="1"/>
    </location>
</feature>
<feature type="compositionally biased region" description="Basic and acidic residues" evidence="1">
    <location>
        <begin position="9"/>
        <end position="29"/>
    </location>
</feature>
<reference evidence="2 3" key="1">
    <citation type="journal article" date="2015" name="BMC Genomics">
        <title>Insights from the genome of Ophiocordyceps polyrhachis-furcata to pathogenicity and host specificity in insect fungi.</title>
        <authorList>
            <person name="Wichadakul D."/>
            <person name="Kobmoo N."/>
            <person name="Ingsriswang S."/>
            <person name="Tangphatsornruang S."/>
            <person name="Chantasingh D."/>
            <person name="Luangsa-ard J.J."/>
            <person name="Eurwilaichitr L."/>
        </authorList>
    </citation>
    <scope>NUCLEOTIDE SEQUENCE [LARGE SCALE GENOMIC DNA]</scope>
    <source>
        <strain evidence="2 3">BCC 54312</strain>
    </source>
</reference>
<gene>
    <name evidence="2" type="ORF">L249_2925</name>
</gene>
<dbReference type="EMBL" id="LKCN02000001">
    <property type="protein sequence ID" value="RCI16579.1"/>
    <property type="molecule type" value="Genomic_DNA"/>
</dbReference>
<evidence type="ECO:0000256" key="1">
    <source>
        <dbReference type="SAM" id="MobiDB-lite"/>
    </source>
</evidence>
<evidence type="ECO:0000313" key="3">
    <source>
        <dbReference type="Proteomes" id="UP000253664"/>
    </source>
</evidence>
<proteinExistence type="predicted"/>
<protein>
    <submittedName>
        <fullName evidence="2">Uncharacterized protein</fullName>
    </submittedName>
</protein>
<feature type="region of interest" description="Disordered" evidence="1">
    <location>
        <begin position="1"/>
        <end position="40"/>
    </location>
</feature>
<keyword evidence="3" id="KW-1185">Reference proteome</keyword>
<organism evidence="2 3">
    <name type="scientific">Ophiocordyceps polyrhachis-furcata BCC 54312</name>
    <dbReference type="NCBI Taxonomy" id="1330021"/>
    <lineage>
        <taxon>Eukaryota</taxon>
        <taxon>Fungi</taxon>
        <taxon>Dikarya</taxon>
        <taxon>Ascomycota</taxon>
        <taxon>Pezizomycotina</taxon>
        <taxon>Sordariomycetes</taxon>
        <taxon>Hypocreomycetidae</taxon>
        <taxon>Hypocreales</taxon>
        <taxon>Ophiocordycipitaceae</taxon>
        <taxon>Ophiocordyceps</taxon>
    </lineage>
</organism>
<dbReference type="Proteomes" id="UP000253664">
    <property type="component" value="Unassembled WGS sequence"/>
</dbReference>
<name>A0A367LQ90_9HYPO</name>
<dbReference type="AlphaFoldDB" id="A0A367LQ90"/>
<comment type="caution">
    <text evidence="2">The sequence shown here is derived from an EMBL/GenBank/DDBJ whole genome shotgun (WGS) entry which is preliminary data.</text>
</comment>
<sequence>LALGGSFRGDTDGARRDSRFGGADLRESSEEGNQNSNRFHSLDSKLASIDSLDPGRRGRDQPVKELWNKTPCFYRFSPSDLPSFTTIDSLPFSTLASLSPPVTNDNSPPLRPCKFRPDGTQIFTRRPKRALGLDLFAALPLPRTDGLQIIHLLLDFSTTLCFRGPSVTYTSILGLADLQTLLSASSELCHFTLGLVRALPSSLPPANPLTCLLRALL</sequence>
<accession>A0A367LQ90</accession>
<evidence type="ECO:0000313" key="2">
    <source>
        <dbReference type="EMBL" id="RCI16579.1"/>
    </source>
</evidence>